<keyword evidence="3" id="KW-1185">Reference proteome</keyword>
<evidence type="ECO:0000313" key="2">
    <source>
        <dbReference type="EMBL" id="TNJ27385.1"/>
    </source>
</evidence>
<feature type="region of interest" description="Disordered" evidence="1">
    <location>
        <begin position="37"/>
        <end position="72"/>
    </location>
</feature>
<dbReference type="VEuPathDB" id="GiardiaDB:GMRT_22958"/>
<reference evidence="2 3" key="1">
    <citation type="submission" date="2019-05" db="EMBL/GenBank/DDBJ databases">
        <title>The compact genome of Giardia muris reveals important steps in the evolution of intestinal protozoan parasites.</title>
        <authorList>
            <person name="Xu F."/>
            <person name="Jimenez-Gonzalez A."/>
            <person name="Einarsson E."/>
            <person name="Astvaldsson A."/>
            <person name="Peirasmaki D."/>
            <person name="Eckmann L."/>
            <person name="Andersson J.O."/>
            <person name="Svard S.G."/>
            <person name="Jerlstrom-Hultqvist J."/>
        </authorList>
    </citation>
    <scope>NUCLEOTIDE SEQUENCE [LARGE SCALE GENOMIC DNA]</scope>
    <source>
        <strain evidence="2 3">Roberts-Thomson</strain>
    </source>
</reference>
<gene>
    <name evidence="2" type="ORF">GMRT_22958</name>
</gene>
<evidence type="ECO:0000256" key="1">
    <source>
        <dbReference type="SAM" id="MobiDB-lite"/>
    </source>
</evidence>
<name>A0A4Z1SQZ9_GIAMU</name>
<proteinExistence type="predicted"/>
<protein>
    <submittedName>
        <fullName evidence="2">Uncharacterized protein</fullName>
    </submittedName>
</protein>
<comment type="caution">
    <text evidence="2">The sequence shown here is derived from an EMBL/GenBank/DDBJ whole genome shotgun (WGS) entry which is preliminary data.</text>
</comment>
<dbReference type="Proteomes" id="UP000315496">
    <property type="component" value="Chromosome 3"/>
</dbReference>
<accession>A0A4Z1SQZ9</accession>
<sequence length="153" mass="16564">MEQARRSSSHWAHSNEEQTFRQGMLLAVCVGTKEHHSDRSVWPLAPDSSQGSRECTGKEDESSPLSREASLRSHSFVVEDHPVGPPASCPTGQGGQMAVLRDVPEAAAREEGLLGGLEVMTGSVLLYSHWRRGPGLGEMGRSMLDAQKCSPLN</sequence>
<dbReference type="AlphaFoldDB" id="A0A4Z1SQZ9"/>
<dbReference type="EMBL" id="VDLU01000003">
    <property type="protein sequence ID" value="TNJ27385.1"/>
    <property type="molecule type" value="Genomic_DNA"/>
</dbReference>
<evidence type="ECO:0000313" key="3">
    <source>
        <dbReference type="Proteomes" id="UP000315496"/>
    </source>
</evidence>
<organism evidence="2 3">
    <name type="scientific">Giardia muris</name>
    <dbReference type="NCBI Taxonomy" id="5742"/>
    <lineage>
        <taxon>Eukaryota</taxon>
        <taxon>Metamonada</taxon>
        <taxon>Diplomonadida</taxon>
        <taxon>Hexamitidae</taxon>
        <taxon>Giardiinae</taxon>
        <taxon>Giardia</taxon>
    </lineage>
</organism>